<evidence type="ECO:0000313" key="3">
    <source>
        <dbReference type="Proteomes" id="UP000324748"/>
    </source>
</evidence>
<proteinExistence type="predicted"/>
<dbReference type="Proteomes" id="UP000324748">
    <property type="component" value="Unassembled WGS sequence"/>
</dbReference>
<keyword evidence="1" id="KW-1133">Transmembrane helix</keyword>
<organism evidence="2 3">
    <name type="scientific">Puccinia graminis f. sp. tritici</name>
    <dbReference type="NCBI Taxonomy" id="56615"/>
    <lineage>
        <taxon>Eukaryota</taxon>
        <taxon>Fungi</taxon>
        <taxon>Dikarya</taxon>
        <taxon>Basidiomycota</taxon>
        <taxon>Pucciniomycotina</taxon>
        <taxon>Pucciniomycetes</taxon>
        <taxon>Pucciniales</taxon>
        <taxon>Pucciniaceae</taxon>
        <taxon>Puccinia</taxon>
    </lineage>
</organism>
<gene>
    <name evidence="2" type="ORF">PGT21_011590</name>
</gene>
<protein>
    <submittedName>
        <fullName evidence="2">Uncharacterized protein</fullName>
    </submittedName>
</protein>
<dbReference type="EMBL" id="VSWC01000157">
    <property type="protein sequence ID" value="KAA1074583.1"/>
    <property type="molecule type" value="Genomic_DNA"/>
</dbReference>
<accession>A0A5B0MEJ7</accession>
<reference evidence="2 3" key="1">
    <citation type="submission" date="2019-05" db="EMBL/GenBank/DDBJ databases">
        <title>Emergence of the Ug99 lineage of the wheat stem rust pathogen through somatic hybridization.</title>
        <authorList>
            <person name="Li F."/>
            <person name="Upadhyaya N.M."/>
            <person name="Sperschneider J."/>
            <person name="Matny O."/>
            <person name="Nguyen-Phuc H."/>
            <person name="Mago R."/>
            <person name="Raley C."/>
            <person name="Miller M.E."/>
            <person name="Silverstein K.A.T."/>
            <person name="Henningsen E."/>
            <person name="Hirsch C.D."/>
            <person name="Visser B."/>
            <person name="Pretorius Z.A."/>
            <person name="Steffenson B.J."/>
            <person name="Schwessinger B."/>
            <person name="Dodds P.N."/>
            <person name="Figueroa M."/>
        </authorList>
    </citation>
    <scope>NUCLEOTIDE SEQUENCE [LARGE SCALE GENOMIC DNA]</scope>
    <source>
        <strain evidence="2">21-0</strain>
    </source>
</reference>
<evidence type="ECO:0000256" key="1">
    <source>
        <dbReference type="SAM" id="Phobius"/>
    </source>
</evidence>
<name>A0A5B0MEJ7_PUCGR</name>
<sequence>MIRRIPTLQPINKQPAIIYSGYLYLLVIGTASLTLLAIRTASSSSEQLPFFRKASLLTIQPPQPELNLEAKLNHS</sequence>
<comment type="caution">
    <text evidence="2">The sequence shown here is derived from an EMBL/GenBank/DDBJ whole genome shotgun (WGS) entry which is preliminary data.</text>
</comment>
<keyword evidence="1" id="KW-0812">Transmembrane</keyword>
<keyword evidence="1" id="KW-0472">Membrane</keyword>
<dbReference type="AlphaFoldDB" id="A0A5B0MEJ7"/>
<evidence type="ECO:0000313" key="2">
    <source>
        <dbReference type="EMBL" id="KAA1074583.1"/>
    </source>
</evidence>
<keyword evidence="3" id="KW-1185">Reference proteome</keyword>
<feature type="transmembrane region" description="Helical" evidence="1">
    <location>
        <begin position="16"/>
        <end position="38"/>
    </location>
</feature>